<feature type="region of interest" description="Disordered" evidence="1">
    <location>
        <begin position="40"/>
        <end position="61"/>
    </location>
</feature>
<dbReference type="AlphaFoldDB" id="A0A9Q5Z4M4"/>
<dbReference type="Proteomes" id="UP000222310">
    <property type="component" value="Unassembled WGS sequence"/>
</dbReference>
<protein>
    <submittedName>
        <fullName evidence="2">Uncharacterized protein</fullName>
    </submittedName>
</protein>
<comment type="caution">
    <text evidence="2">The sequence shown here is derived from an EMBL/GenBank/DDBJ whole genome shotgun (WGS) entry which is preliminary data.</text>
</comment>
<sequence>MRGGGMGEMWFDFPTRRYANAHQPGDVALASLWETLARTRRMGDEGDEEDKGDKGDKQNNS</sequence>
<gene>
    <name evidence="2" type="ORF">VF08_36120</name>
</gene>
<evidence type="ECO:0000313" key="3">
    <source>
        <dbReference type="Proteomes" id="UP000222310"/>
    </source>
</evidence>
<dbReference type="EMBL" id="LAHD01000204">
    <property type="protein sequence ID" value="PHJ93003.1"/>
    <property type="molecule type" value="Genomic_DNA"/>
</dbReference>
<feature type="compositionally biased region" description="Basic and acidic residues" evidence="1">
    <location>
        <begin position="51"/>
        <end position="61"/>
    </location>
</feature>
<evidence type="ECO:0000313" key="2">
    <source>
        <dbReference type="EMBL" id="PHJ93003.1"/>
    </source>
</evidence>
<proteinExistence type="predicted"/>
<evidence type="ECO:0000256" key="1">
    <source>
        <dbReference type="SAM" id="MobiDB-lite"/>
    </source>
</evidence>
<name>A0A9Q5Z4M4_NOSLI</name>
<reference evidence="2 3" key="1">
    <citation type="submission" date="2015-02" db="EMBL/GenBank/DDBJ databases">
        <title>Nostoc linckia genome annotation.</title>
        <authorList>
            <person name="Zhou Z."/>
        </authorList>
    </citation>
    <scope>NUCLEOTIDE SEQUENCE [LARGE SCALE GENOMIC DNA]</scope>
    <source>
        <strain evidence="3">z8</strain>
    </source>
</reference>
<organism evidence="2 3">
    <name type="scientific">Nostoc linckia z8</name>
    <dbReference type="NCBI Taxonomy" id="1628746"/>
    <lineage>
        <taxon>Bacteria</taxon>
        <taxon>Bacillati</taxon>
        <taxon>Cyanobacteriota</taxon>
        <taxon>Cyanophyceae</taxon>
        <taxon>Nostocales</taxon>
        <taxon>Nostocaceae</taxon>
        <taxon>Nostoc</taxon>
    </lineage>
</organism>
<accession>A0A9Q5Z4M4</accession>